<organism evidence="2 3">
    <name type="scientific">Prymnesium parvum</name>
    <name type="common">Toxic golden alga</name>
    <dbReference type="NCBI Taxonomy" id="97485"/>
    <lineage>
        <taxon>Eukaryota</taxon>
        <taxon>Haptista</taxon>
        <taxon>Haptophyta</taxon>
        <taxon>Prymnesiophyceae</taxon>
        <taxon>Prymnesiales</taxon>
        <taxon>Prymnesiaceae</taxon>
        <taxon>Prymnesium</taxon>
    </lineage>
</organism>
<comment type="caution">
    <text evidence="2">The sequence shown here is derived from an EMBL/GenBank/DDBJ whole genome shotgun (WGS) entry which is preliminary data.</text>
</comment>
<sequence length="127" mass="13781">MVCASAYAEDALSFLPASLPCESASEEPPLHLDFEAAAAPPPVDEEELVPSMRRPRALREEEESALVPRPRHRLDVQSFHAVRRARPPACLLPGLGECGAGTVLTSRSTLRTPAPRRRRRAASSFAA</sequence>
<accession>A0AB34J8Z0</accession>
<dbReference type="AlphaFoldDB" id="A0AB34J8Z0"/>
<reference evidence="2 3" key="1">
    <citation type="journal article" date="2024" name="Science">
        <title>Giant polyketide synthase enzymes in the biosynthesis of giant marine polyether toxins.</title>
        <authorList>
            <person name="Fallon T.R."/>
            <person name="Shende V.V."/>
            <person name="Wierzbicki I.H."/>
            <person name="Pendleton A.L."/>
            <person name="Watervoot N.F."/>
            <person name="Auber R.P."/>
            <person name="Gonzalez D.J."/>
            <person name="Wisecaver J.H."/>
            <person name="Moore B.S."/>
        </authorList>
    </citation>
    <scope>NUCLEOTIDE SEQUENCE [LARGE SCALE GENOMIC DNA]</scope>
    <source>
        <strain evidence="2 3">12B1</strain>
    </source>
</reference>
<feature type="region of interest" description="Disordered" evidence="1">
    <location>
        <begin position="106"/>
        <end position="127"/>
    </location>
</feature>
<name>A0AB34J8Z0_PRYPA</name>
<gene>
    <name evidence="2" type="ORF">AB1Y20_002575</name>
</gene>
<proteinExistence type="predicted"/>
<dbReference type="Proteomes" id="UP001515480">
    <property type="component" value="Unassembled WGS sequence"/>
</dbReference>
<dbReference type="EMBL" id="JBGBPQ010000011">
    <property type="protein sequence ID" value="KAL1515962.1"/>
    <property type="molecule type" value="Genomic_DNA"/>
</dbReference>
<evidence type="ECO:0000313" key="3">
    <source>
        <dbReference type="Proteomes" id="UP001515480"/>
    </source>
</evidence>
<feature type="region of interest" description="Disordered" evidence="1">
    <location>
        <begin position="38"/>
        <end position="65"/>
    </location>
</feature>
<evidence type="ECO:0000313" key="2">
    <source>
        <dbReference type="EMBL" id="KAL1515962.1"/>
    </source>
</evidence>
<evidence type="ECO:0000256" key="1">
    <source>
        <dbReference type="SAM" id="MobiDB-lite"/>
    </source>
</evidence>
<protein>
    <submittedName>
        <fullName evidence="2">Uncharacterized protein</fullName>
    </submittedName>
</protein>
<keyword evidence="3" id="KW-1185">Reference proteome</keyword>